<keyword evidence="3" id="KW-1185">Reference proteome</keyword>
<dbReference type="eggNOG" id="COG0515">
    <property type="taxonomic scope" value="Bacteria"/>
</dbReference>
<reference evidence="2 3" key="1">
    <citation type="submission" date="2013-02" db="EMBL/GenBank/DDBJ databases">
        <title>Draft genome sequence of Amycolatopsis vancoresmycina strain DSM 44592T.</title>
        <authorList>
            <person name="Kumar S."/>
            <person name="Kaur N."/>
            <person name="Kaur C."/>
            <person name="Raghava G.P.S."/>
            <person name="Mayilraj S."/>
        </authorList>
    </citation>
    <scope>NUCLEOTIDE SEQUENCE [LARGE SCALE GENOMIC DNA]</scope>
    <source>
        <strain evidence="2 3">DSM 44592</strain>
    </source>
</reference>
<keyword evidence="2" id="KW-0808">Transferase</keyword>
<sequence length="101" mass="11263">MPSGPPGRDDLGDAARRLPELYLDREAQDRLEALVREAALAALGRDEGWNGGALLGERVTERGLRSLLEQSLRRLAERARDRNEHGLLVDLANAVRPKTRR</sequence>
<dbReference type="Gene3D" id="1.25.40.10">
    <property type="entry name" value="Tetratricopeptide repeat domain"/>
    <property type="match status" value="1"/>
</dbReference>
<accession>R1HYU6</accession>
<comment type="caution">
    <text evidence="2">The sequence shown here is derived from an EMBL/GenBank/DDBJ whole genome shotgun (WGS) entry which is preliminary data.</text>
</comment>
<organism evidence="2 3">
    <name type="scientific">Amycolatopsis vancoresmycina DSM 44592</name>
    <dbReference type="NCBI Taxonomy" id="1292037"/>
    <lineage>
        <taxon>Bacteria</taxon>
        <taxon>Bacillati</taxon>
        <taxon>Actinomycetota</taxon>
        <taxon>Actinomycetes</taxon>
        <taxon>Pseudonocardiales</taxon>
        <taxon>Pseudonocardiaceae</taxon>
        <taxon>Amycolatopsis</taxon>
    </lineage>
</organism>
<evidence type="ECO:0000259" key="1">
    <source>
        <dbReference type="Pfam" id="PF16918"/>
    </source>
</evidence>
<dbReference type="GO" id="GO:0004674">
    <property type="term" value="F:protein serine/threonine kinase activity"/>
    <property type="evidence" value="ECO:0007669"/>
    <property type="project" value="UniProtKB-KW"/>
</dbReference>
<feature type="domain" description="Protein kinase G tetratricopeptide repeat containing" evidence="1">
    <location>
        <begin position="9"/>
        <end position="99"/>
    </location>
</feature>
<protein>
    <submittedName>
        <fullName evidence="2">Serine/threonine protein kinase</fullName>
    </submittedName>
</protein>
<dbReference type="AlphaFoldDB" id="R1HYU6"/>
<evidence type="ECO:0000313" key="2">
    <source>
        <dbReference type="EMBL" id="EOD68710.1"/>
    </source>
</evidence>
<dbReference type="EMBL" id="AOUO01000118">
    <property type="protein sequence ID" value="EOD68710.1"/>
    <property type="molecule type" value="Genomic_DNA"/>
</dbReference>
<dbReference type="InterPro" id="IPR031636">
    <property type="entry name" value="PknG_TPR"/>
</dbReference>
<dbReference type="eggNOG" id="COG0457">
    <property type="taxonomic scope" value="Bacteria"/>
</dbReference>
<keyword evidence="2" id="KW-0418">Kinase</keyword>
<gene>
    <name evidence="2" type="ORF">H480_09885</name>
</gene>
<evidence type="ECO:0000313" key="3">
    <source>
        <dbReference type="Proteomes" id="UP000014139"/>
    </source>
</evidence>
<proteinExistence type="predicted"/>
<keyword evidence="2" id="KW-0723">Serine/threonine-protein kinase</keyword>
<name>R1HYU6_9PSEU</name>
<dbReference type="Proteomes" id="UP000014139">
    <property type="component" value="Unassembled WGS sequence"/>
</dbReference>
<dbReference type="InterPro" id="IPR011990">
    <property type="entry name" value="TPR-like_helical_dom_sf"/>
</dbReference>
<dbReference type="Pfam" id="PF16918">
    <property type="entry name" value="PknG_TPR"/>
    <property type="match status" value="1"/>
</dbReference>